<dbReference type="SMART" id="SM00448">
    <property type="entry name" value="REC"/>
    <property type="match status" value="2"/>
</dbReference>
<feature type="modified residue" description="4-aspartylphosphate" evidence="4">
    <location>
        <position position="61"/>
    </location>
</feature>
<keyword evidence="1 4" id="KW-0597">Phosphoprotein</keyword>
<dbReference type="Pfam" id="PF00072">
    <property type="entry name" value="Response_reg"/>
    <property type="match status" value="2"/>
</dbReference>
<reference evidence="7" key="1">
    <citation type="journal article" date="2019" name="Int. J. Syst. Evol. Microbiol.">
        <title>The Global Catalogue of Microorganisms (GCM) 10K type strain sequencing project: providing services to taxonomists for standard genome sequencing and annotation.</title>
        <authorList>
            <consortium name="The Broad Institute Genomics Platform"/>
            <consortium name="The Broad Institute Genome Sequencing Center for Infectious Disease"/>
            <person name="Wu L."/>
            <person name="Ma J."/>
        </authorList>
    </citation>
    <scope>NUCLEOTIDE SEQUENCE [LARGE SCALE GENOMIC DNA]</scope>
    <source>
        <strain evidence="7">JCM 3369</strain>
    </source>
</reference>
<dbReference type="Proteomes" id="UP001597327">
    <property type="component" value="Unassembled WGS sequence"/>
</dbReference>
<dbReference type="PROSITE" id="PS50110">
    <property type="entry name" value="RESPONSE_REGULATORY"/>
    <property type="match status" value="2"/>
</dbReference>
<dbReference type="InterPro" id="IPR011006">
    <property type="entry name" value="CheY-like_superfamily"/>
</dbReference>
<dbReference type="RefSeq" id="WP_149894061.1">
    <property type="nucleotide sequence ID" value="NZ_JBHUFA010000003.1"/>
</dbReference>
<dbReference type="PANTHER" id="PTHR44591">
    <property type="entry name" value="STRESS RESPONSE REGULATOR PROTEIN 1"/>
    <property type="match status" value="1"/>
</dbReference>
<feature type="domain" description="Response regulatory" evidence="5">
    <location>
        <begin position="133"/>
        <end position="249"/>
    </location>
</feature>
<sequence length="266" mass="29522">MSETEPRKIRVIIADDSTTVCKFIARALLATGRDFEITLAHDGKTAVQCLSRSSFDIAFLDINMPQLSGVEVMAAIHVMGSKTFAISMSDRLSAASEDKLKTFGAYDFLSKPFNNGQVLQIVETFEAIQQTYDVLLVDDSATVRRIVSKVLQKSIFNLTIHEAEDGRAAIESVKANRFRIVFTDFNMPGMDGIELAERLAAYTSDANVILMSTEMNATLDQAAERVGAKAFLRKPFYPADVDTILHHVFGLRHAHFSKQVRTFAMT</sequence>
<proteinExistence type="predicted"/>
<comment type="caution">
    <text evidence="6">The sequence shown here is derived from an EMBL/GenBank/DDBJ whole genome shotgun (WGS) entry which is preliminary data.</text>
</comment>
<dbReference type="InterPro" id="IPR001789">
    <property type="entry name" value="Sig_transdc_resp-reg_receiver"/>
</dbReference>
<evidence type="ECO:0000313" key="7">
    <source>
        <dbReference type="Proteomes" id="UP001597327"/>
    </source>
</evidence>
<keyword evidence="7" id="KW-1185">Reference proteome</keyword>
<dbReference type="Gene3D" id="3.40.50.2300">
    <property type="match status" value="2"/>
</dbReference>
<dbReference type="PANTHER" id="PTHR44591:SF3">
    <property type="entry name" value="RESPONSE REGULATORY DOMAIN-CONTAINING PROTEIN"/>
    <property type="match status" value="1"/>
</dbReference>
<evidence type="ECO:0000259" key="5">
    <source>
        <dbReference type="PROSITE" id="PS50110"/>
    </source>
</evidence>
<accession>A0ABW4JZ51</accession>
<feature type="modified residue" description="4-aspartylphosphate" evidence="4">
    <location>
        <position position="184"/>
    </location>
</feature>
<keyword evidence="2" id="KW-0805">Transcription regulation</keyword>
<dbReference type="EMBL" id="JBHUFA010000003">
    <property type="protein sequence ID" value="MFD1695978.1"/>
    <property type="molecule type" value="Genomic_DNA"/>
</dbReference>
<evidence type="ECO:0000256" key="1">
    <source>
        <dbReference type="ARBA" id="ARBA00022553"/>
    </source>
</evidence>
<evidence type="ECO:0000256" key="2">
    <source>
        <dbReference type="ARBA" id="ARBA00023015"/>
    </source>
</evidence>
<evidence type="ECO:0000256" key="4">
    <source>
        <dbReference type="PROSITE-ProRule" id="PRU00169"/>
    </source>
</evidence>
<dbReference type="InterPro" id="IPR050595">
    <property type="entry name" value="Bact_response_regulator"/>
</dbReference>
<protein>
    <submittedName>
        <fullName evidence="6">Response regulator</fullName>
    </submittedName>
</protein>
<gene>
    <name evidence="6" type="ORF">ACFSC7_10665</name>
</gene>
<name>A0ABW4JZ51_9HYPH</name>
<feature type="domain" description="Response regulatory" evidence="5">
    <location>
        <begin position="10"/>
        <end position="126"/>
    </location>
</feature>
<evidence type="ECO:0000313" key="6">
    <source>
        <dbReference type="EMBL" id="MFD1695978.1"/>
    </source>
</evidence>
<keyword evidence="3" id="KW-0804">Transcription</keyword>
<evidence type="ECO:0000256" key="3">
    <source>
        <dbReference type="ARBA" id="ARBA00023163"/>
    </source>
</evidence>
<dbReference type="SUPFAM" id="SSF52172">
    <property type="entry name" value="CheY-like"/>
    <property type="match status" value="2"/>
</dbReference>
<organism evidence="6 7">
    <name type="scientific">Roseibium aestuarii</name>
    <dbReference type="NCBI Taxonomy" id="2600299"/>
    <lineage>
        <taxon>Bacteria</taxon>
        <taxon>Pseudomonadati</taxon>
        <taxon>Pseudomonadota</taxon>
        <taxon>Alphaproteobacteria</taxon>
        <taxon>Hyphomicrobiales</taxon>
        <taxon>Stappiaceae</taxon>
        <taxon>Roseibium</taxon>
    </lineage>
</organism>